<accession>A0A0A0J6R0</accession>
<feature type="transmembrane region" description="Helical" evidence="1">
    <location>
        <begin position="46"/>
        <end position="76"/>
    </location>
</feature>
<evidence type="ECO:0000313" key="3">
    <source>
        <dbReference type="Proteomes" id="UP000030002"/>
    </source>
</evidence>
<dbReference type="RefSeq" id="WP_035914610.1">
    <property type="nucleotide sequence ID" value="NZ_AVPJ01000005.1"/>
</dbReference>
<reference evidence="2 3" key="1">
    <citation type="submission" date="2013-08" db="EMBL/GenBank/DDBJ databases">
        <title>The genome sequence of Knoellia sinensis.</title>
        <authorList>
            <person name="Zhu W."/>
            <person name="Wang G."/>
        </authorList>
    </citation>
    <scope>NUCLEOTIDE SEQUENCE [LARGE SCALE GENOMIC DNA]</scope>
    <source>
        <strain evidence="2 3">KCTC 19936</strain>
    </source>
</reference>
<sequence length="163" mass="16859">MSQFHPPHQGSPYTPPAQGGPPAYAGHPAYVGYPVPQPQSSGLNPWVAGLLGALAGAMLTFIGMTLLPILFFGLLMGGPMGDEGFMGPPASRVDVAPDGSVSGLALAEALEEGYYEDVTCPNTPKVGTDVTTICDANDGFANMRVVVVFRGTDGRFGAADLFE</sequence>
<dbReference type="Proteomes" id="UP000030002">
    <property type="component" value="Unassembled WGS sequence"/>
</dbReference>
<keyword evidence="1" id="KW-1133">Transmembrane helix</keyword>
<proteinExistence type="predicted"/>
<keyword evidence="1" id="KW-0812">Transmembrane</keyword>
<keyword evidence="3" id="KW-1185">Reference proteome</keyword>
<dbReference type="AlphaFoldDB" id="A0A0A0J6R0"/>
<dbReference type="EMBL" id="AVPJ01000005">
    <property type="protein sequence ID" value="KGN33000.1"/>
    <property type="molecule type" value="Genomic_DNA"/>
</dbReference>
<dbReference type="OrthoDB" id="4843799at2"/>
<evidence type="ECO:0008006" key="4">
    <source>
        <dbReference type="Google" id="ProtNLM"/>
    </source>
</evidence>
<organism evidence="2 3">
    <name type="scientific">Knoellia sinensis KCTC 19936</name>
    <dbReference type="NCBI Taxonomy" id="1385520"/>
    <lineage>
        <taxon>Bacteria</taxon>
        <taxon>Bacillati</taxon>
        <taxon>Actinomycetota</taxon>
        <taxon>Actinomycetes</taxon>
        <taxon>Micrococcales</taxon>
        <taxon>Intrasporangiaceae</taxon>
        <taxon>Knoellia</taxon>
    </lineage>
</organism>
<gene>
    <name evidence="2" type="ORF">N802_15520</name>
</gene>
<keyword evidence="1" id="KW-0472">Membrane</keyword>
<comment type="caution">
    <text evidence="2">The sequence shown here is derived from an EMBL/GenBank/DDBJ whole genome shotgun (WGS) entry which is preliminary data.</text>
</comment>
<dbReference type="STRING" id="1385520.N802_15520"/>
<evidence type="ECO:0000313" key="2">
    <source>
        <dbReference type="EMBL" id="KGN33000.1"/>
    </source>
</evidence>
<name>A0A0A0J6R0_9MICO</name>
<evidence type="ECO:0000256" key="1">
    <source>
        <dbReference type="SAM" id="Phobius"/>
    </source>
</evidence>
<dbReference type="eggNOG" id="ENOG50322P0">
    <property type="taxonomic scope" value="Bacteria"/>
</dbReference>
<protein>
    <recommendedName>
        <fullName evidence="4">DUF4333 domain-containing protein</fullName>
    </recommendedName>
</protein>